<comment type="caution">
    <text evidence="2">The sequence shown here is derived from an EMBL/GenBank/DDBJ whole genome shotgun (WGS) entry which is preliminary data.</text>
</comment>
<dbReference type="EMBL" id="BGZK01000297">
    <property type="protein sequence ID" value="GBP34972.1"/>
    <property type="molecule type" value="Genomic_DNA"/>
</dbReference>
<feature type="compositionally biased region" description="Basic residues" evidence="1">
    <location>
        <begin position="87"/>
        <end position="97"/>
    </location>
</feature>
<dbReference type="AlphaFoldDB" id="A0A4C1V995"/>
<evidence type="ECO:0000313" key="2">
    <source>
        <dbReference type="EMBL" id="GBP34972.1"/>
    </source>
</evidence>
<organism evidence="2 3">
    <name type="scientific">Eumeta variegata</name>
    <name type="common">Bagworm moth</name>
    <name type="synonym">Eumeta japonica</name>
    <dbReference type="NCBI Taxonomy" id="151549"/>
    <lineage>
        <taxon>Eukaryota</taxon>
        <taxon>Metazoa</taxon>
        <taxon>Ecdysozoa</taxon>
        <taxon>Arthropoda</taxon>
        <taxon>Hexapoda</taxon>
        <taxon>Insecta</taxon>
        <taxon>Pterygota</taxon>
        <taxon>Neoptera</taxon>
        <taxon>Endopterygota</taxon>
        <taxon>Lepidoptera</taxon>
        <taxon>Glossata</taxon>
        <taxon>Ditrysia</taxon>
        <taxon>Tineoidea</taxon>
        <taxon>Psychidae</taxon>
        <taxon>Oiketicinae</taxon>
        <taxon>Eumeta</taxon>
    </lineage>
</organism>
<evidence type="ECO:0000313" key="3">
    <source>
        <dbReference type="Proteomes" id="UP000299102"/>
    </source>
</evidence>
<feature type="region of interest" description="Disordered" evidence="1">
    <location>
        <begin position="70"/>
        <end position="97"/>
    </location>
</feature>
<evidence type="ECO:0000256" key="1">
    <source>
        <dbReference type="SAM" id="MobiDB-lite"/>
    </source>
</evidence>
<feature type="compositionally biased region" description="Basic and acidic residues" evidence="1">
    <location>
        <begin position="70"/>
        <end position="86"/>
    </location>
</feature>
<gene>
    <name evidence="2" type="ORF">EVAR_28437_1</name>
</gene>
<keyword evidence="3" id="KW-1185">Reference proteome</keyword>
<sequence>MRISEKRVTPAQSVNVPRAPNTGRVRRDTGRLVRREPIVHTLSPSDVGYIVMLAVIINFVQLGRPVELELKTEQGVESRTRPESKSRTKPRPKTKRD</sequence>
<proteinExistence type="predicted"/>
<accession>A0A4C1V995</accession>
<dbReference type="Proteomes" id="UP000299102">
    <property type="component" value="Unassembled WGS sequence"/>
</dbReference>
<feature type="region of interest" description="Disordered" evidence="1">
    <location>
        <begin position="1"/>
        <end position="26"/>
    </location>
</feature>
<reference evidence="2 3" key="1">
    <citation type="journal article" date="2019" name="Commun. Biol.">
        <title>The bagworm genome reveals a unique fibroin gene that provides high tensile strength.</title>
        <authorList>
            <person name="Kono N."/>
            <person name="Nakamura H."/>
            <person name="Ohtoshi R."/>
            <person name="Tomita M."/>
            <person name="Numata K."/>
            <person name="Arakawa K."/>
        </authorList>
    </citation>
    <scope>NUCLEOTIDE SEQUENCE [LARGE SCALE GENOMIC DNA]</scope>
</reference>
<protein>
    <submittedName>
        <fullName evidence="2">Uncharacterized protein</fullName>
    </submittedName>
</protein>
<name>A0A4C1V995_EUMVA</name>